<dbReference type="Proteomes" id="UP000184301">
    <property type="component" value="Unassembled WGS sequence"/>
</dbReference>
<feature type="transmembrane region" description="Helical" evidence="1">
    <location>
        <begin position="137"/>
        <end position="164"/>
    </location>
</feature>
<feature type="transmembrane region" description="Helical" evidence="1">
    <location>
        <begin position="332"/>
        <end position="350"/>
    </location>
</feature>
<feature type="transmembrane region" description="Helical" evidence="1">
    <location>
        <begin position="39"/>
        <end position="58"/>
    </location>
</feature>
<dbReference type="AlphaFoldDB" id="A0A1M6V6D1"/>
<keyword evidence="1" id="KW-0472">Membrane</keyword>
<sequence>MFSTNELLWLFFIYSFGGWILETALAVIQKKKFINRGLITGPFCIMYGLAAVLISVGSKGLTGIWLFGFAVIAATAVEWIGGHLIEKFFGERWWDYSNIKRNLDGYICLPVSLFWGVLGFVTVKWGNGIVVDLLRLIPGLIGNIVILTLSVLMVIDILASYLLLTGKSKQLNKWEMTNNKFALVSSRLRRWITYRIEKRIYKAYPKKEEAQPVAAVDKTTFAYGCSFYKIMLLFFIGAFLGDIVETIFCRMTTGVWMSRSSVVWGQFSVVWGLAIAMATAMFYKYRNREDRFLFGVGTLLGGAYEYICSVFTEIAFGKVFWDYSKIPFNLGGRVNLLFCFFWGIAAVVWFKKMYPLVSKWIEKIPRRIGKVTTWILIVFMSCDMAVSCMALARYEERENGTKPDNEIQVWLDENYNNDVMEKIYPNAIRKAGDGAPRKTDGEQDL</sequence>
<protein>
    <submittedName>
        <fullName evidence="2">Uncharacterized membrane protein</fullName>
    </submittedName>
</protein>
<dbReference type="RefSeq" id="WP_073112991.1">
    <property type="nucleotide sequence ID" value="NZ_FQZY01000084.1"/>
</dbReference>
<feature type="transmembrane region" description="Helical" evidence="1">
    <location>
        <begin position="264"/>
        <end position="285"/>
    </location>
</feature>
<accession>A0A1M6V6D1</accession>
<evidence type="ECO:0000256" key="1">
    <source>
        <dbReference type="SAM" id="Phobius"/>
    </source>
</evidence>
<feature type="transmembrane region" description="Helical" evidence="1">
    <location>
        <begin position="6"/>
        <end position="27"/>
    </location>
</feature>
<feature type="transmembrane region" description="Helical" evidence="1">
    <location>
        <begin position="64"/>
        <end position="85"/>
    </location>
</feature>
<feature type="transmembrane region" description="Helical" evidence="1">
    <location>
        <begin position="227"/>
        <end position="244"/>
    </location>
</feature>
<organism evidence="2 3">
    <name type="scientific">Hespellia stercorisuis DSM 15480</name>
    <dbReference type="NCBI Taxonomy" id="1121950"/>
    <lineage>
        <taxon>Bacteria</taxon>
        <taxon>Bacillati</taxon>
        <taxon>Bacillota</taxon>
        <taxon>Clostridia</taxon>
        <taxon>Lachnospirales</taxon>
        <taxon>Lachnospiraceae</taxon>
        <taxon>Hespellia</taxon>
    </lineage>
</organism>
<keyword evidence="3" id="KW-1185">Reference proteome</keyword>
<dbReference type="EMBL" id="FQZY01000084">
    <property type="protein sequence ID" value="SHK77010.1"/>
    <property type="molecule type" value="Genomic_DNA"/>
</dbReference>
<dbReference type="STRING" id="1121950.SAMN02745243_03697"/>
<dbReference type="Pfam" id="PF06541">
    <property type="entry name" value="ABC_trans_CmpB"/>
    <property type="match status" value="2"/>
</dbReference>
<keyword evidence="1" id="KW-1133">Transmembrane helix</keyword>
<reference evidence="2 3" key="1">
    <citation type="submission" date="2016-11" db="EMBL/GenBank/DDBJ databases">
        <authorList>
            <person name="Jaros S."/>
            <person name="Januszkiewicz K."/>
            <person name="Wedrychowicz H."/>
        </authorList>
    </citation>
    <scope>NUCLEOTIDE SEQUENCE [LARGE SCALE GENOMIC DNA]</scope>
    <source>
        <strain evidence="2 3">DSM 15480</strain>
    </source>
</reference>
<dbReference type="InterPro" id="IPR010540">
    <property type="entry name" value="CmpB_TMEM229"/>
</dbReference>
<gene>
    <name evidence="2" type="ORF">SAMN02745243_03697</name>
</gene>
<keyword evidence="1" id="KW-0812">Transmembrane</keyword>
<feature type="transmembrane region" description="Helical" evidence="1">
    <location>
        <begin position="292"/>
        <end position="312"/>
    </location>
</feature>
<evidence type="ECO:0000313" key="2">
    <source>
        <dbReference type="EMBL" id="SHK77010.1"/>
    </source>
</evidence>
<proteinExistence type="predicted"/>
<dbReference type="OrthoDB" id="9789229at2"/>
<feature type="transmembrane region" description="Helical" evidence="1">
    <location>
        <begin position="106"/>
        <end position="125"/>
    </location>
</feature>
<evidence type="ECO:0000313" key="3">
    <source>
        <dbReference type="Proteomes" id="UP000184301"/>
    </source>
</evidence>
<feature type="transmembrane region" description="Helical" evidence="1">
    <location>
        <begin position="371"/>
        <end position="392"/>
    </location>
</feature>
<name>A0A1M6V6D1_9FIRM</name>